<dbReference type="InterPro" id="IPR013120">
    <property type="entry name" value="FAR_NAD-bd"/>
</dbReference>
<sequence length="287" mass="32574">MPMMELRNVSDFLRGKTILVTGATGFLAKVFVEKILRVQPDIKKLYLLVRASDSYLATQRLHDEVFKKDLFRVLQDKWGPDFSSFISNKVVAVAGDMSRDMFGLIDVKLSEEMLKEINIIVNSAATTNLAERYDVAMGTNTMGAFNVLNFAKRCQKLEIILHVSTAYVCGQRKGLIAEEPIQMGQTINKKSQILDINLEKQLIEEKMSELRAQNSSEKTITQTMIKFGMIRANLHGWQDTYSFTKAMGEMIMGNMKDNIDLIITRPTMIVGTHSEPFPGWIEDVRYS</sequence>
<protein>
    <recommendedName>
        <fullName evidence="1">Fatty acyl-CoA reductase</fullName>
        <ecNumber evidence="1">1.2.1.84</ecNumber>
    </recommendedName>
</protein>
<keyword evidence="1" id="KW-0443">Lipid metabolism</keyword>
<dbReference type="GO" id="GO:0010345">
    <property type="term" value="P:suberin biosynthetic process"/>
    <property type="evidence" value="ECO:0007669"/>
    <property type="project" value="TreeGrafter"/>
</dbReference>
<dbReference type="CDD" id="cd05236">
    <property type="entry name" value="FAR-N_SDR_e"/>
    <property type="match status" value="1"/>
</dbReference>
<dbReference type="Gene3D" id="3.40.50.720">
    <property type="entry name" value="NAD(P)-binding Rossmann-like Domain"/>
    <property type="match status" value="1"/>
</dbReference>
<comment type="caution">
    <text evidence="3">The sequence shown here is derived from an EMBL/GenBank/DDBJ whole genome shotgun (WGS) entry which is preliminary data.</text>
</comment>
<dbReference type="EMBL" id="WOCE01000024">
    <property type="protein sequence ID" value="KAE9585811.1"/>
    <property type="molecule type" value="Genomic_DNA"/>
</dbReference>
<keyword evidence="1" id="KW-0521">NADP</keyword>
<comment type="function">
    <text evidence="1">Catalyzes the reduction of fatty acyl-CoA to fatty alcohols.</text>
</comment>
<dbReference type="InterPro" id="IPR036291">
    <property type="entry name" value="NAD(P)-bd_dom_sf"/>
</dbReference>
<dbReference type="GO" id="GO:0035336">
    <property type="term" value="P:long-chain fatty-acyl-CoA metabolic process"/>
    <property type="evidence" value="ECO:0007669"/>
    <property type="project" value="TreeGrafter"/>
</dbReference>
<dbReference type="OrthoDB" id="429813at2759"/>
<dbReference type="GO" id="GO:0102965">
    <property type="term" value="F:alcohol-forming long-chain fatty acyl-CoA reductase activity"/>
    <property type="evidence" value="ECO:0007669"/>
    <property type="project" value="UniProtKB-EC"/>
</dbReference>
<proteinExistence type="inferred from homology"/>
<dbReference type="SUPFAM" id="SSF51735">
    <property type="entry name" value="NAD(P)-binding Rossmann-fold domains"/>
    <property type="match status" value="1"/>
</dbReference>
<dbReference type="PANTHER" id="PTHR11011">
    <property type="entry name" value="MALE STERILITY PROTEIN 2-RELATED"/>
    <property type="match status" value="1"/>
</dbReference>
<evidence type="ECO:0000259" key="2">
    <source>
        <dbReference type="Pfam" id="PF07993"/>
    </source>
</evidence>
<keyword evidence="1" id="KW-0444">Lipid biosynthesis</keyword>
<dbReference type="AlphaFoldDB" id="A0A6A4NAL9"/>
<reference evidence="4" key="1">
    <citation type="journal article" date="2020" name="Nat. Commun.">
        <title>Genome sequence of the cluster root forming white lupin.</title>
        <authorList>
            <person name="Hufnagel B."/>
            <person name="Marques A."/>
            <person name="Soriano A."/>
            <person name="Marques L."/>
            <person name="Divol F."/>
            <person name="Doumas P."/>
            <person name="Sallet E."/>
            <person name="Mancinotti D."/>
            <person name="Carrere S."/>
            <person name="Marande W."/>
            <person name="Arribat S."/>
            <person name="Keller J."/>
            <person name="Huneau C."/>
            <person name="Blein T."/>
            <person name="Aime D."/>
            <person name="Laguerre M."/>
            <person name="Taylor J."/>
            <person name="Schubert V."/>
            <person name="Nelson M."/>
            <person name="Geu-Flores F."/>
            <person name="Crespi M."/>
            <person name="Gallardo-Guerrero K."/>
            <person name="Delaux P.-M."/>
            <person name="Salse J."/>
            <person name="Berges H."/>
            <person name="Guyot R."/>
            <person name="Gouzy J."/>
            <person name="Peret B."/>
        </authorList>
    </citation>
    <scope>NUCLEOTIDE SEQUENCE [LARGE SCALE GENOMIC DNA]</scope>
    <source>
        <strain evidence="4">cv. Amiga</strain>
    </source>
</reference>
<accession>A0A6A4NAL9</accession>
<dbReference type="EC" id="1.2.1.84" evidence="1"/>
<evidence type="ECO:0000313" key="3">
    <source>
        <dbReference type="EMBL" id="KAE9585811.1"/>
    </source>
</evidence>
<keyword evidence="4" id="KW-1185">Reference proteome</keyword>
<comment type="similarity">
    <text evidence="1">Belongs to the fatty acyl-CoA reductase family.</text>
</comment>
<gene>
    <name evidence="3" type="ORF">Lalb_Chr24g0395281</name>
</gene>
<dbReference type="PANTHER" id="PTHR11011:SF84">
    <property type="entry name" value="ACYL-COA REDUCTASE-LIKE PROTEIN, PUTATIVE-RELATED"/>
    <property type="match status" value="1"/>
</dbReference>
<feature type="domain" description="Thioester reductase (TE)" evidence="2">
    <location>
        <begin position="20"/>
        <end position="285"/>
    </location>
</feature>
<dbReference type="GO" id="GO:0080019">
    <property type="term" value="F:alcohol-forming very long-chain fatty acyl-CoA reductase activity"/>
    <property type="evidence" value="ECO:0007669"/>
    <property type="project" value="InterPro"/>
</dbReference>
<name>A0A6A4NAL9_LUPAL</name>
<dbReference type="Pfam" id="PF07993">
    <property type="entry name" value="NAD_binding_4"/>
    <property type="match status" value="1"/>
</dbReference>
<dbReference type="InterPro" id="IPR026055">
    <property type="entry name" value="FAR"/>
</dbReference>
<keyword evidence="1" id="KW-0560">Oxidoreductase</keyword>
<dbReference type="Proteomes" id="UP000447434">
    <property type="component" value="Chromosome 24"/>
</dbReference>
<evidence type="ECO:0000256" key="1">
    <source>
        <dbReference type="RuleBase" id="RU363097"/>
    </source>
</evidence>
<organism evidence="3 4">
    <name type="scientific">Lupinus albus</name>
    <name type="common">White lupine</name>
    <name type="synonym">Lupinus termis</name>
    <dbReference type="NCBI Taxonomy" id="3870"/>
    <lineage>
        <taxon>Eukaryota</taxon>
        <taxon>Viridiplantae</taxon>
        <taxon>Streptophyta</taxon>
        <taxon>Embryophyta</taxon>
        <taxon>Tracheophyta</taxon>
        <taxon>Spermatophyta</taxon>
        <taxon>Magnoliopsida</taxon>
        <taxon>eudicotyledons</taxon>
        <taxon>Gunneridae</taxon>
        <taxon>Pentapetalae</taxon>
        <taxon>rosids</taxon>
        <taxon>fabids</taxon>
        <taxon>Fabales</taxon>
        <taxon>Fabaceae</taxon>
        <taxon>Papilionoideae</taxon>
        <taxon>50 kb inversion clade</taxon>
        <taxon>genistoids sensu lato</taxon>
        <taxon>core genistoids</taxon>
        <taxon>Genisteae</taxon>
        <taxon>Lupinus</taxon>
    </lineage>
</organism>
<comment type="catalytic activity">
    <reaction evidence="1">
        <text>a long-chain fatty acyl-CoA + 2 NADPH + 2 H(+) = a long-chain primary fatty alcohol + 2 NADP(+) + CoA</text>
        <dbReference type="Rhea" id="RHEA:52716"/>
        <dbReference type="ChEBI" id="CHEBI:15378"/>
        <dbReference type="ChEBI" id="CHEBI:57287"/>
        <dbReference type="ChEBI" id="CHEBI:57783"/>
        <dbReference type="ChEBI" id="CHEBI:58349"/>
        <dbReference type="ChEBI" id="CHEBI:77396"/>
        <dbReference type="ChEBI" id="CHEBI:83139"/>
        <dbReference type="EC" id="1.2.1.84"/>
    </reaction>
</comment>
<evidence type="ECO:0000313" key="4">
    <source>
        <dbReference type="Proteomes" id="UP000447434"/>
    </source>
</evidence>